<gene>
    <name evidence="2" type="ORF">WDU99_16650</name>
</gene>
<protein>
    <submittedName>
        <fullName evidence="2">Uncharacterized protein</fullName>
    </submittedName>
</protein>
<comment type="caution">
    <text evidence="2">The sequence shown here is derived from an EMBL/GenBank/DDBJ whole genome shotgun (WGS) entry which is preliminary data.</text>
</comment>
<keyword evidence="3" id="KW-1185">Reference proteome</keyword>
<feature type="transmembrane region" description="Helical" evidence="1">
    <location>
        <begin position="55"/>
        <end position="74"/>
    </location>
</feature>
<name>A0ABU8LF43_9MICO</name>
<evidence type="ECO:0000313" key="3">
    <source>
        <dbReference type="Proteomes" id="UP001371224"/>
    </source>
</evidence>
<dbReference type="RefSeq" id="WP_337333588.1">
    <property type="nucleotide sequence ID" value="NZ_JBBDGM010000021.1"/>
</dbReference>
<sequence length="125" mass="13032">MPRTTLAFAAALIAVGVISYATTGFTSWTALIPAFLGLLIEICGLIALKNRKIGLSIGLVIAVIGVLGTSMNVLKLGELIAGEAERPMAVVASTVTFVLLIVYIILGVRAFITARRGEEANATTD</sequence>
<feature type="transmembrane region" description="Helical" evidence="1">
    <location>
        <begin position="29"/>
        <end position="48"/>
    </location>
</feature>
<keyword evidence="1" id="KW-1133">Transmembrane helix</keyword>
<feature type="transmembrane region" description="Helical" evidence="1">
    <location>
        <begin position="86"/>
        <end position="106"/>
    </location>
</feature>
<accession>A0ABU8LF43</accession>
<evidence type="ECO:0000256" key="1">
    <source>
        <dbReference type="SAM" id="Phobius"/>
    </source>
</evidence>
<keyword evidence="1" id="KW-0812">Transmembrane</keyword>
<dbReference type="EMBL" id="JBBDGM010000021">
    <property type="protein sequence ID" value="MEJ1089949.1"/>
    <property type="molecule type" value="Genomic_DNA"/>
</dbReference>
<reference evidence="2 3" key="1">
    <citation type="submission" date="2024-02" db="EMBL/GenBank/DDBJ databases">
        <authorList>
            <person name="Saticioglu I.B."/>
        </authorList>
    </citation>
    <scope>NUCLEOTIDE SEQUENCE [LARGE SCALE GENOMIC DNA]</scope>
    <source>
        <strain evidence="2 3">Mu-80</strain>
    </source>
</reference>
<proteinExistence type="predicted"/>
<evidence type="ECO:0000313" key="2">
    <source>
        <dbReference type="EMBL" id="MEJ1089949.1"/>
    </source>
</evidence>
<keyword evidence="1" id="KW-0472">Membrane</keyword>
<dbReference type="Proteomes" id="UP001371224">
    <property type="component" value="Unassembled WGS sequence"/>
</dbReference>
<organism evidence="2 3">
    <name type="scientific">Microbacterium bandirmense</name>
    <dbReference type="NCBI Taxonomy" id="3122050"/>
    <lineage>
        <taxon>Bacteria</taxon>
        <taxon>Bacillati</taxon>
        <taxon>Actinomycetota</taxon>
        <taxon>Actinomycetes</taxon>
        <taxon>Micrococcales</taxon>
        <taxon>Microbacteriaceae</taxon>
        <taxon>Microbacterium</taxon>
    </lineage>
</organism>